<dbReference type="Proteomes" id="UP001200741">
    <property type="component" value="Unassembled WGS sequence"/>
</dbReference>
<evidence type="ECO:0000313" key="1">
    <source>
        <dbReference type="EMBL" id="MCE4554355.1"/>
    </source>
</evidence>
<dbReference type="Pfam" id="PF10982">
    <property type="entry name" value="DUF2789"/>
    <property type="match status" value="1"/>
</dbReference>
<sequence length="89" mass="9574">MHPGQHRLRELFDQLGLPSEPEAIDAFITRHRPAAQGCALPDAPVWTPAQAAFLRESIAADDDWALPAEWLEQALCGSSTEAPGGRDGA</sequence>
<protein>
    <submittedName>
        <fullName evidence="1">DUF2789 domain-containing protein</fullName>
    </submittedName>
</protein>
<keyword evidence="2" id="KW-1185">Reference proteome</keyword>
<evidence type="ECO:0000313" key="2">
    <source>
        <dbReference type="Proteomes" id="UP001200741"/>
    </source>
</evidence>
<dbReference type="EMBL" id="JAJTWU010000003">
    <property type="protein sequence ID" value="MCE4554355.1"/>
    <property type="molecule type" value="Genomic_DNA"/>
</dbReference>
<reference evidence="1 2" key="1">
    <citation type="submission" date="2021-12" db="EMBL/GenBank/DDBJ databases">
        <title>Genome seq of P8.</title>
        <authorList>
            <person name="Seo T."/>
        </authorList>
    </citation>
    <scope>NUCLEOTIDE SEQUENCE [LARGE SCALE GENOMIC DNA]</scope>
    <source>
        <strain evidence="1 2">P8</strain>
    </source>
</reference>
<dbReference type="Gene3D" id="1.10.10.1130">
    <property type="entry name" value="Uncharacterised protein PF10982, DUF2789"/>
    <property type="match status" value="1"/>
</dbReference>
<name>A0ABS8XYD5_9BURK</name>
<dbReference type="RefSeq" id="WP_233371280.1">
    <property type="nucleotide sequence ID" value="NZ_JAJTWU010000003.1"/>
</dbReference>
<gene>
    <name evidence="1" type="ORF">LXT13_07830</name>
</gene>
<dbReference type="InterPro" id="IPR038086">
    <property type="entry name" value="DUF2789_sf"/>
</dbReference>
<proteinExistence type="predicted"/>
<dbReference type="InterPro" id="IPR021250">
    <property type="entry name" value="DUF2789"/>
</dbReference>
<comment type="caution">
    <text evidence="1">The sequence shown here is derived from an EMBL/GenBank/DDBJ whole genome shotgun (WGS) entry which is preliminary data.</text>
</comment>
<organism evidence="1 2">
    <name type="scientific">Pelomonas cellulosilytica</name>
    <dbReference type="NCBI Taxonomy" id="2906762"/>
    <lineage>
        <taxon>Bacteria</taxon>
        <taxon>Pseudomonadati</taxon>
        <taxon>Pseudomonadota</taxon>
        <taxon>Betaproteobacteria</taxon>
        <taxon>Burkholderiales</taxon>
        <taxon>Sphaerotilaceae</taxon>
        <taxon>Roseateles</taxon>
    </lineage>
</organism>
<accession>A0ABS8XYD5</accession>